<evidence type="ECO:0000313" key="4">
    <source>
        <dbReference type="Proteomes" id="UP000663852"/>
    </source>
</evidence>
<comment type="caution">
    <text evidence="3">The sequence shown here is derived from an EMBL/GenBank/DDBJ whole genome shotgun (WGS) entry which is preliminary data.</text>
</comment>
<keyword evidence="2" id="KW-0472">Membrane</keyword>
<gene>
    <name evidence="3" type="ORF">EDS130_LOCUS28655</name>
</gene>
<keyword evidence="2" id="KW-0812">Transmembrane</keyword>
<feature type="transmembrane region" description="Helical" evidence="2">
    <location>
        <begin position="60"/>
        <end position="77"/>
    </location>
</feature>
<dbReference type="AlphaFoldDB" id="A0A815B3L8"/>
<keyword evidence="2" id="KW-1133">Transmembrane helix</keyword>
<reference evidence="3" key="1">
    <citation type="submission" date="2021-02" db="EMBL/GenBank/DDBJ databases">
        <authorList>
            <person name="Nowell W R."/>
        </authorList>
    </citation>
    <scope>NUCLEOTIDE SEQUENCE</scope>
</reference>
<evidence type="ECO:0000256" key="2">
    <source>
        <dbReference type="SAM" id="Phobius"/>
    </source>
</evidence>
<evidence type="ECO:0000313" key="3">
    <source>
        <dbReference type="EMBL" id="CAF1263835.1"/>
    </source>
</evidence>
<protein>
    <submittedName>
        <fullName evidence="3">Uncharacterized protein</fullName>
    </submittedName>
</protein>
<feature type="region of interest" description="Disordered" evidence="1">
    <location>
        <begin position="1"/>
        <end position="30"/>
    </location>
</feature>
<name>A0A815B3L8_ADIRI</name>
<evidence type="ECO:0000256" key="1">
    <source>
        <dbReference type="SAM" id="MobiDB-lite"/>
    </source>
</evidence>
<organism evidence="3 4">
    <name type="scientific">Adineta ricciae</name>
    <name type="common">Rotifer</name>
    <dbReference type="NCBI Taxonomy" id="249248"/>
    <lineage>
        <taxon>Eukaryota</taxon>
        <taxon>Metazoa</taxon>
        <taxon>Spiralia</taxon>
        <taxon>Gnathifera</taxon>
        <taxon>Rotifera</taxon>
        <taxon>Eurotatoria</taxon>
        <taxon>Bdelloidea</taxon>
        <taxon>Adinetida</taxon>
        <taxon>Adinetidae</taxon>
        <taxon>Adineta</taxon>
    </lineage>
</organism>
<proteinExistence type="predicted"/>
<feature type="compositionally biased region" description="Basic and acidic residues" evidence="1">
    <location>
        <begin position="1"/>
        <end position="11"/>
    </location>
</feature>
<sequence>MYHLERIDREANSNSVMNQPESNGGNKVRPGFRYWRRFKRWIKVKKIEPENWNNVMDPNAPVLFILLETIFYFSYVIKGNRELMNI</sequence>
<feature type="compositionally biased region" description="Polar residues" evidence="1">
    <location>
        <begin position="12"/>
        <end position="25"/>
    </location>
</feature>
<accession>A0A815B3L8</accession>
<dbReference type="Proteomes" id="UP000663852">
    <property type="component" value="Unassembled WGS sequence"/>
</dbReference>
<dbReference type="EMBL" id="CAJNOJ010000188">
    <property type="protein sequence ID" value="CAF1263835.1"/>
    <property type="molecule type" value="Genomic_DNA"/>
</dbReference>